<keyword evidence="1" id="KW-0732">Signal</keyword>
<dbReference type="PROSITE" id="PS51257">
    <property type="entry name" value="PROKAR_LIPOPROTEIN"/>
    <property type="match status" value="1"/>
</dbReference>
<evidence type="ECO:0000313" key="2">
    <source>
        <dbReference type="EMBL" id="MFC4245394.1"/>
    </source>
</evidence>
<feature type="signal peptide" evidence="1">
    <location>
        <begin position="1"/>
        <end position="30"/>
    </location>
</feature>
<gene>
    <name evidence="2" type="ORF">ACFOYW_18675</name>
</gene>
<reference evidence="3" key="1">
    <citation type="journal article" date="2019" name="Int. J. Syst. Evol. Microbiol.">
        <title>The Global Catalogue of Microorganisms (GCM) 10K type strain sequencing project: providing services to taxonomists for standard genome sequencing and annotation.</title>
        <authorList>
            <consortium name="The Broad Institute Genomics Platform"/>
            <consortium name="The Broad Institute Genome Sequencing Center for Infectious Disease"/>
            <person name="Wu L."/>
            <person name="Ma J."/>
        </authorList>
    </citation>
    <scope>NUCLEOTIDE SEQUENCE [LARGE SCALE GENOMIC DNA]</scope>
    <source>
        <strain evidence="3">CGMCC 1.10363</strain>
    </source>
</reference>
<dbReference type="Gene3D" id="3.40.190.10">
    <property type="entry name" value="Periplasmic binding protein-like II"/>
    <property type="match status" value="2"/>
</dbReference>
<dbReference type="PANTHER" id="PTHR43649:SF12">
    <property type="entry name" value="DIACETYLCHITOBIOSE BINDING PROTEIN DASA"/>
    <property type="match status" value="1"/>
</dbReference>
<accession>A0ABV8QEG7</accession>
<comment type="caution">
    <text evidence="2">The sequence shown here is derived from an EMBL/GenBank/DDBJ whole genome shotgun (WGS) entry which is preliminary data.</text>
</comment>
<sequence length="438" mass="46786">MKLTKRSGIGVVAGVSAVLLLAGCSGNSGSTGPATAAAKPSGSIQLSYWGSSSRVTKYDQIDKLFEQQYPGTTVQAAAGDFSTYFDKLNVQAASKSMPCVTTLQTRSLNDYTSNSTLMDLDSLVKSGQINVSDIPKSVLDTGDGPDGKLYMIPFGVAWNAIAVNTAMEKQYGITPLKAGYTQADYTAWLKDASSKLPKGVAATDNQGQDEPTFSAYVIANGYKMFNSKGKIGFPMSVLEDYWNMWQGFQKAGYTNSPSANADEPTQLEQFYVTENKLLSEQVAGNAIAGIQAADPSADMTTMTFATGKAGLGNMFFVSGYSIPKSCNNVTAAAAYINFWTNNDKAASVFASDNGAVANSTQLKQQIATPSSPGVKTELQQYQYILDQKVPTQTIPAGYDAVFEEAFTRDFQNVEFGKQTVKQATDAFFSEANASLGKK</sequence>
<dbReference type="EMBL" id="JBHSCN010000023">
    <property type="protein sequence ID" value="MFC4245394.1"/>
    <property type="molecule type" value="Genomic_DNA"/>
</dbReference>
<dbReference type="RefSeq" id="WP_390232611.1">
    <property type="nucleotide sequence ID" value="NZ_JBHSCN010000023.1"/>
</dbReference>
<keyword evidence="3" id="KW-1185">Reference proteome</keyword>
<protein>
    <submittedName>
        <fullName evidence="2">ABC transporter substrate-binding protein</fullName>
    </submittedName>
</protein>
<dbReference type="Proteomes" id="UP001595900">
    <property type="component" value="Unassembled WGS sequence"/>
</dbReference>
<evidence type="ECO:0000256" key="1">
    <source>
        <dbReference type="SAM" id="SignalP"/>
    </source>
</evidence>
<name>A0ABV8QEG7_9MICO</name>
<dbReference type="SUPFAM" id="SSF53850">
    <property type="entry name" value="Periplasmic binding protein-like II"/>
    <property type="match status" value="1"/>
</dbReference>
<dbReference type="PANTHER" id="PTHR43649">
    <property type="entry name" value="ARABINOSE-BINDING PROTEIN-RELATED"/>
    <property type="match status" value="1"/>
</dbReference>
<proteinExistence type="predicted"/>
<organism evidence="2 3">
    <name type="scientific">Gryllotalpicola reticulitermitis</name>
    <dbReference type="NCBI Taxonomy" id="1184153"/>
    <lineage>
        <taxon>Bacteria</taxon>
        <taxon>Bacillati</taxon>
        <taxon>Actinomycetota</taxon>
        <taxon>Actinomycetes</taxon>
        <taxon>Micrococcales</taxon>
        <taxon>Microbacteriaceae</taxon>
        <taxon>Gryllotalpicola</taxon>
    </lineage>
</organism>
<evidence type="ECO:0000313" key="3">
    <source>
        <dbReference type="Proteomes" id="UP001595900"/>
    </source>
</evidence>
<dbReference type="InterPro" id="IPR050490">
    <property type="entry name" value="Bact_solute-bd_prot1"/>
</dbReference>
<feature type="chain" id="PRO_5046988954" evidence="1">
    <location>
        <begin position="31"/>
        <end position="438"/>
    </location>
</feature>